<evidence type="ECO:0000313" key="3">
    <source>
        <dbReference type="Proteomes" id="UP000053611"/>
    </source>
</evidence>
<dbReference type="AlphaFoldDB" id="A0A0J0XVH4"/>
<dbReference type="GeneID" id="28980327"/>
<name>A0A0J0XVH4_9TREE</name>
<proteinExistence type="predicted"/>
<reference evidence="2 3" key="1">
    <citation type="submission" date="2015-03" db="EMBL/GenBank/DDBJ databases">
        <title>Genomics and transcriptomics of the oil-accumulating basidiomycete yeast T. oleaginosus allow insights into substrate utilization and the diverse evolutionary trajectories of mating systems in fungi.</title>
        <authorList>
            <consortium name="DOE Joint Genome Institute"/>
            <person name="Kourist R."/>
            <person name="Kracht O."/>
            <person name="Bracharz F."/>
            <person name="Lipzen A."/>
            <person name="Nolan M."/>
            <person name="Ohm R."/>
            <person name="Grigoriev I."/>
            <person name="Sun S."/>
            <person name="Heitman J."/>
            <person name="Bruck T."/>
            <person name="Nowrousian M."/>
        </authorList>
    </citation>
    <scope>NUCLEOTIDE SEQUENCE [LARGE SCALE GENOMIC DNA]</scope>
    <source>
        <strain evidence="2 3">IBC0246</strain>
    </source>
</reference>
<evidence type="ECO:0000256" key="1">
    <source>
        <dbReference type="SAM" id="MobiDB-lite"/>
    </source>
</evidence>
<dbReference type="EMBL" id="KQ087183">
    <property type="protein sequence ID" value="KLT45061.1"/>
    <property type="molecule type" value="Genomic_DNA"/>
</dbReference>
<gene>
    <name evidence="2" type="ORF">CC85DRAFT_170924</name>
</gene>
<accession>A0A0J0XVH4</accession>
<keyword evidence="3" id="KW-1185">Reference proteome</keyword>
<sequence length="240" mass="25378">MPPSGPLILSQVIGIRSITCMHAPSATSPRDTARALNPRKHGRFIKTLRKKQTTPCIAVCLWWGLVCHLCEASGARLEATRLLSDGRGRVGLETAGILDVGVRRRRIDSGGKDGGRILADLTGLRHVIALILVRRFEGFGGGIVRAIVGHVRRSGGHVSARRALVSCTGRGSVEAGAVGAAVIASLESASSFVASLLAASSPSQLAFRLPPPRHAHLHPSCAPSTSAIDRPLRSGARWHR</sequence>
<dbReference type="RefSeq" id="XP_018281552.1">
    <property type="nucleotide sequence ID" value="XM_018419724.1"/>
</dbReference>
<protein>
    <submittedName>
        <fullName evidence="2">Uncharacterized protein</fullName>
    </submittedName>
</protein>
<dbReference type="Proteomes" id="UP000053611">
    <property type="component" value="Unassembled WGS sequence"/>
</dbReference>
<organism evidence="2 3">
    <name type="scientific">Cutaneotrichosporon oleaginosum</name>
    <dbReference type="NCBI Taxonomy" id="879819"/>
    <lineage>
        <taxon>Eukaryota</taxon>
        <taxon>Fungi</taxon>
        <taxon>Dikarya</taxon>
        <taxon>Basidiomycota</taxon>
        <taxon>Agaricomycotina</taxon>
        <taxon>Tremellomycetes</taxon>
        <taxon>Trichosporonales</taxon>
        <taxon>Trichosporonaceae</taxon>
        <taxon>Cutaneotrichosporon</taxon>
    </lineage>
</organism>
<feature type="region of interest" description="Disordered" evidence="1">
    <location>
        <begin position="217"/>
        <end position="240"/>
    </location>
</feature>
<evidence type="ECO:0000313" key="2">
    <source>
        <dbReference type="EMBL" id="KLT45061.1"/>
    </source>
</evidence>